<proteinExistence type="predicted"/>
<dbReference type="Proteomes" id="UP000245166">
    <property type="component" value="Unassembled WGS sequence"/>
</dbReference>
<reference evidence="1 2" key="1">
    <citation type="submission" date="2018-03" db="EMBL/GenBank/DDBJ databases">
        <title>Genome assembly of novel Miniimonas species PCH200.</title>
        <authorList>
            <person name="Thakur V."/>
            <person name="Kumar V."/>
            <person name="Singh D."/>
        </authorList>
    </citation>
    <scope>NUCLEOTIDE SEQUENCE [LARGE SCALE GENOMIC DNA]</scope>
    <source>
        <strain evidence="1 2">PCH200</strain>
    </source>
</reference>
<dbReference type="EMBL" id="PYHR01000002">
    <property type="protein sequence ID" value="PWD51090.1"/>
    <property type="molecule type" value="Genomic_DNA"/>
</dbReference>
<organism evidence="1 2">
    <name type="scientific">Serinibacter arcticus</name>
    <dbReference type="NCBI Taxonomy" id="1655435"/>
    <lineage>
        <taxon>Bacteria</taxon>
        <taxon>Bacillati</taxon>
        <taxon>Actinomycetota</taxon>
        <taxon>Actinomycetes</taxon>
        <taxon>Micrococcales</taxon>
        <taxon>Beutenbergiaceae</taxon>
        <taxon>Serinibacter</taxon>
    </lineage>
</organism>
<name>A0A2U1ZVX5_9MICO</name>
<keyword evidence="2" id="KW-1185">Reference proteome</keyword>
<accession>A0A2U1ZVX5</accession>
<comment type="caution">
    <text evidence="1">The sequence shown here is derived from an EMBL/GenBank/DDBJ whole genome shotgun (WGS) entry which is preliminary data.</text>
</comment>
<sequence length="334" mass="35341">MSLVWHYTDAYGLLAILRGHVLWATSSRFLNDASEVSLGRDLLVAELERRRDQDPTYRLLHELITAEVDTASPSPAEFFVLSAAQDWDLLAMWRSYGGRGESYAIGLDRSAPLAALVDDTGTGLPTVPGPLPQVRQRPWSPVRYGPAEQQEVVDAVFARLDAGIARLAAARETGLARSAGASAVDGASAAGVPPQVVAEMMAFLDDVEQAMLLSKHGGFVDEREIRHSTVVFRGNPAGSPLTAFGASDDPATSTLPPGLIQFRATPYGLAPYVRLTGAPDGAAVALAPSPLPIRALAVSPSGNAGASAETLRELLVSLGYPALPVHVSSIPFRE</sequence>
<dbReference type="RefSeq" id="WP_109229471.1">
    <property type="nucleotide sequence ID" value="NZ_PYHR01000002.1"/>
</dbReference>
<gene>
    <name evidence="1" type="ORF">C8046_10965</name>
</gene>
<protein>
    <recommendedName>
        <fullName evidence="3">DUF2971 domain-containing protein</fullName>
    </recommendedName>
</protein>
<evidence type="ECO:0000313" key="1">
    <source>
        <dbReference type="EMBL" id="PWD51090.1"/>
    </source>
</evidence>
<evidence type="ECO:0000313" key="2">
    <source>
        <dbReference type="Proteomes" id="UP000245166"/>
    </source>
</evidence>
<evidence type="ECO:0008006" key="3">
    <source>
        <dbReference type="Google" id="ProtNLM"/>
    </source>
</evidence>
<dbReference type="OrthoDB" id="1095921at2"/>
<dbReference type="AlphaFoldDB" id="A0A2U1ZVX5"/>